<feature type="coiled-coil region" evidence="8">
    <location>
        <begin position="163"/>
        <end position="214"/>
    </location>
</feature>
<evidence type="ECO:0000313" key="11">
    <source>
        <dbReference type="Proteomes" id="UP001337681"/>
    </source>
</evidence>
<reference evidence="10 11" key="1">
    <citation type="submission" date="2024-01" db="EMBL/GenBank/DDBJ databases">
        <title>Pedobacter sp. nov., isolated from oil-contaminated soil.</title>
        <authorList>
            <person name="Le N.T.T."/>
        </authorList>
    </citation>
    <scope>NUCLEOTIDE SEQUENCE [LARGE SCALE GENOMIC DNA]</scope>
    <source>
        <strain evidence="10 11">VNH31</strain>
    </source>
</reference>
<dbReference type="PANTHER" id="PTHR30026">
    <property type="entry name" value="OUTER MEMBRANE PROTEIN TOLC"/>
    <property type="match status" value="1"/>
</dbReference>
<feature type="chain" id="PRO_5045333450" evidence="9">
    <location>
        <begin position="31"/>
        <end position="462"/>
    </location>
</feature>
<dbReference type="Gene3D" id="1.20.1600.10">
    <property type="entry name" value="Outer membrane efflux proteins (OEP)"/>
    <property type="match status" value="1"/>
</dbReference>
<evidence type="ECO:0000256" key="9">
    <source>
        <dbReference type="SAM" id="SignalP"/>
    </source>
</evidence>
<dbReference type="Pfam" id="PF02321">
    <property type="entry name" value="OEP"/>
    <property type="match status" value="2"/>
</dbReference>
<evidence type="ECO:0000256" key="5">
    <source>
        <dbReference type="ARBA" id="ARBA00022692"/>
    </source>
</evidence>
<evidence type="ECO:0000256" key="7">
    <source>
        <dbReference type="ARBA" id="ARBA00023237"/>
    </source>
</evidence>
<dbReference type="PANTHER" id="PTHR30026:SF20">
    <property type="entry name" value="OUTER MEMBRANE PROTEIN TOLC"/>
    <property type="match status" value="1"/>
</dbReference>
<evidence type="ECO:0000313" key="10">
    <source>
        <dbReference type="EMBL" id="MEE1884932.1"/>
    </source>
</evidence>
<sequence length="462" mass="51173">MKKNIAFMKLNKFFVVILGVMTMGIGASNAQEVITIQQAVDSTLKNNLQIKQAQLSASLTEESLLQSKNSLLPTLNASTSPSLNFGRGLDQNTFQVVNQTSFFLNGSVSSNVDLFNGLTKINTIKQNKILLEADQTNINKIKNDLILQVVTSYLQVLFNTDLLRASQEQLAVANQTLKREQELINVGDKTLADLSQAKAQMATAELNVTNAQNALEISYISLAQLMERQPTNKFVVQAPVYNDMVGVDTKVDPNEVYSSALKTFPDIALFNLRTKAAEKAISIARGSYLPSIGMGGSLSSSYSYQFGYDAVNPVTGQPLKQSSFSQQFSDRFGQGLGLSIRIPIFNGYNARSGVRQAKIRYQNAQLSEQLNKNNLQKIIFQASADLKAAESRYTSNTNTYLATKDAFFVIEQRYNVGLVNSLDYSTARTNMNKAETDMIQAKYDLIFRAKVIDYYLGKQITF</sequence>
<keyword evidence="5" id="KW-0812">Transmembrane</keyword>
<keyword evidence="11" id="KW-1185">Reference proteome</keyword>
<evidence type="ECO:0000256" key="2">
    <source>
        <dbReference type="ARBA" id="ARBA00007613"/>
    </source>
</evidence>
<keyword evidence="3" id="KW-0813">Transport</keyword>
<protein>
    <submittedName>
        <fullName evidence="10">TolC family protein</fullName>
    </submittedName>
</protein>
<dbReference type="InterPro" id="IPR051906">
    <property type="entry name" value="TolC-like"/>
</dbReference>
<dbReference type="SUPFAM" id="SSF56954">
    <property type="entry name" value="Outer membrane efflux proteins (OEP)"/>
    <property type="match status" value="1"/>
</dbReference>
<keyword evidence="7" id="KW-0998">Cell outer membrane</keyword>
<keyword evidence="6" id="KW-0472">Membrane</keyword>
<dbReference type="RefSeq" id="WP_330145837.1">
    <property type="nucleotide sequence ID" value="NZ_JAZDQU010000001.1"/>
</dbReference>
<keyword evidence="4" id="KW-1134">Transmembrane beta strand</keyword>
<gene>
    <name evidence="10" type="ORF">VRU49_05790</name>
</gene>
<organism evidence="10 11">
    <name type="scientific">Pedobacter flavus</name>
    <dbReference type="NCBI Taxonomy" id="3113906"/>
    <lineage>
        <taxon>Bacteria</taxon>
        <taxon>Pseudomonadati</taxon>
        <taxon>Bacteroidota</taxon>
        <taxon>Sphingobacteriia</taxon>
        <taxon>Sphingobacteriales</taxon>
        <taxon>Sphingobacteriaceae</taxon>
        <taxon>Pedobacter</taxon>
    </lineage>
</organism>
<evidence type="ECO:0000256" key="4">
    <source>
        <dbReference type="ARBA" id="ARBA00022452"/>
    </source>
</evidence>
<comment type="similarity">
    <text evidence="2">Belongs to the outer membrane factor (OMF) (TC 1.B.17) family.</text>
</comment>
<proteinExistence type="inferred from homology"/>
<comment type="subcellular location">
    <subcellularLocation>
        <location evidence="1">Cell outer membrane</location>
    </subcellularLocation>
</comment>
<evidence type="ECO:0000256" key="1">
    <source>
        <dbReference type="ARBA" id="ARBA00004442"/>
    </source>
</evidence>
<keyword evidence="8" id="KW-0175">Coiled coil</keyword>
<feature type="signal peptide" evidence="9">
    <location>
        <begin position="1"/>
        <end position="30"/>
    </location>
</feature>
<keyword evidence="9" id="KW-0732">Signal</keyword>
<evidence type="ECO:0000256" key="8">
    <source>
        <dbReference type="SAM" id="Coils"/>
    </source>
</evidence>
<dbReference type="InterPro" id="IPR003423">
    <property type="entry name" value="OMP_efflux"/>
</dbReference>
<evidence type="ECO:0000256" key="6">
    <source>
        <dbReference type="ARBA" id="ARBA00023136"/>
    </source>
</evidence>
<evidence type="ECO:0000256" key="3">
    <source>
        <dbReference type="ARBA" id="ARBA00022448"/>
    </source>
</evidence>
<accession>A0ABU7H0T4</accession>
<dbReference type="Proteomes" id="UP001337681">
    <property type="component" value="Unassembled WGS sequence"/>
</dbReference>
<name>A0ABU7H0T4_9SPHI</name>
<comment type="caution">
    <text evidence="10">The sequence shown here is derived from an EMBL/GenBank/DDBJ whole genome shotgun (WGS) entry which is preliminary data.</text>
</comment>
<dbReference type="EMBL" id="JAZDQU010000001">
    <property type="protein sequence ID" value="MEE1884932.1"/>
    <property type="molecule type" value="Genomic_DNA"/>
</dbReference>